<reference evidence="2 3" key="1">
    <citation type="journal article" date="2010" name="Science">
        <title>Genomic comparison of the ants Camponotus floridanus and Harpegnathos saltator.</title>
        <authorList>
            <person name="Bonasio R."/>
            <person name="Zhang G."/>
            <person name="Ye C."/>
            <person name="Mutti N.S."/>
            <person name="Fang X."/>
            <person name="Qin N."/>
            <person name="Donahue G."/>
            <person name="Yang P."/>
            <person name="Li Q."/>
            <person name="Li C."/>
            <person name="Zhang P."/>
            <person name="Huang Z."/>
            <person name="Berger S.L."/>
            <person name="Reinberg D."/>
            <person name="Wang J."/>
            <person name="Liebig J."/>
        </authorList>
    </citation>
    <scope>NUCLEOTIDE SEQUENCE [LARGE SCALE GENOMIC DNA]</scope>
    <source>
        <strain evidence="2 3">R22 G/1</strain>
    </source>
</reference>
<sequence>KKSAAEVHRILVETYCDHALSEATCRNWFRRLKNNDFDVED</sequence>
<feature type="domain" description="Mos1 transposase HTH" evidence="1">
    <location>
        <begin position="1"/>
        <end position="36"/>
    </location>
</feature>
<dbReference type="InterPro" id="IPR041426">
    <property type="entry name" value="Mos1_HTH"/>
</dbReference>
<organism evidence="3">
    <name type="scientific">Harpegnathos saltator</name>
    <name type="common">Jerdon's jumping ant</name>
    <dbReference type="NCBI Taxonomy" id="610380"/>
    <lineage>
        <taxon>Eukaryota</taxon>
        <taxon>Metazoa</taxon>
        <taxon>Ecdysozoa</taxon>
        <taxon>Arthropoda</taxon>
        <taxon>Hexapoda</taxon>
        <taxon>Insecta</taxon>
        <taxon>Pterygota</taxon>
        <taxon>Neoptera</taxon>
        <taxon>Endopterygota</taxon>
        <taxon>Hymenoptera</taxon>
        <taxon>Apocrita</taxon>
        <taxon>Aculeata</taxon>
        <taxon>Formicoidea</taxon>
        <taxon>Formicidae</taxon>
        <taxon>Ponerinae</taxon>
        <taxon>Ponerini</taxon>
        <taxon>Harpegnathos</taxon>
    </lineage>
</organism>
<proteinExistence type="predicted"/>
<evidence type="ECO:0000313" key="2">
    <source>
        <dbReference type="EMBL" id="EFN89521.1"/>
    </source>
</evidence>
<accession>E2B459</accession>
<dbReference type="Gene3D" id="1.10.10.1450">
    <property type="match status" value="1"/>
</dbReference>
<dbReference type="Proteomes" id="UP000008237">
    <property type="component" value="Unassembled WGS sequence"/>
</dbReference>
<dbReference type="InParanoid" id="E2B459"/>
<dbReference type="Pfam" id="PF17906">
    <property type="entry name" value="HTH_48"/>
    <property type="match status" value="1"/>
</dbReference>
<feature type="non-terminal residue" evidence="2">
    <location>
        <position position="1"/>
    </location>
</feature>
<dbReference type="EMBL" id="GL445490">
    <property type="protein sequence ID" value="EFN89521.1"/>
    <property type="molecule type" value="Genomic_DNA"/>
</dbReference>
<keyword evidence="3" id="KW-1185">Reference proteome</keyword>
<evidence type="ECO:0000313" key="3">
    <source>
        <dbReference type="Proteomes" id="UP000008237"/>
    </source>
</evidence>
<evidence type="ECO:0000259" key="1">
    <source>
        <dbReference type="Pfam" id="PF17906"/>
    </source>
</evidence>
<dbReference type="AlphaFoldDB" id="E2B459"/>
<feature type="non-terminal residue" evidence="2">
    <location>
        <position position="41"/>
    </location>
</feature>
<protein>
    <recommendedName>
        <fullName evidence="1">Mos1 transposase HTH domain-containing protein</fullName>
    </recommendedName>
</protein>
<gene>
    <name evidence="2" type="ORF">EAI_13198</name>
</gene>
<name>E2B459_HARSA</name>